<evidence type="ECO:0000256" key="5">
    <source>
        <dbReference type="ARBA" id="ARBA00022692"/>
    </source>
</evidence>
<sequence>MFYLLVLCSGLLLVWTTLKDVQWLSDLVTITVDTLLIPVIISVFIYYLLRPVYLFFCKKLKNDTLSLIVSMLIFLAILLFLIKEFVPLLLVQVDALLNNLPDLLNELDNLIIRSQLLDNRDINHYLSLINRSFEDLVDILFVGIRSSTTFVLDFIAGSFLIVSIVPILVIYMLKRTHTQKQVLKGIPNHYQGLANDYFRETEKALSDYIGGKSVVCFYVFLGAWLTFSIAGLKGSLLFAVIAGIMDIIPYFGPWIGALPAILSALISNEAATMVIIIGILIVQLGESYVVSPYVMSKELKLPASLVIIIMLVTGQAFGIIGMIIVLPIIAVFKVTLEYLVKLVALKKSLSPPDRSTHI</sequence>
<feature type="transmembrane region" description="Helical" evidence="8">
    <location>
        <begin position="270"/>
        <end position="291"/>
    </location>
</feature>
<gene>
    <name evidence="9" type="ORF">I6N95_25010</name>
</gene>
<proteinExistence type="inferred from homology"/>
<evidence type="ECO:0000256" key="1">
    <source>
        <dbReference type="ARBA" id="ARBA00004651"/>
    </source>
</evidence>
<keyword evidence="4" id="KW-1003">Cell membrane</keyword>
<feature type="transmembrane region" description="Helical" evidence="8">
    <location>
        <begin position="303"/>
        <end position="332"/>
    </location>
</feature>
<evidence type="ECO:0000256" key="7">
    <source>
        <dbReference type="ARBA" id="ARBA00023136"/>
    </source>
</evidence>
<feature type="transmembrane region" description="Helical" evidence="8">
    <location>
        <begin position="64"/>
        <end position="82"/>
    </location>
</feature>
<evidence type="ECO:0000256" key="8">
    <source>
        <dbReference type="SAM" id="Phobius"/>
    </source>
</evidence>
<comment type="subcellular location">
    <subcellularLocation>
        <location evidence="1">Cell membrane</location>
        <topology evidence="1">Multi-pass membrane protein</topology>
    </subcellularLocation>
</comment>
<dbReference type="PANTHER" id="PTHR21716">
    <property type="entry name" value="TRANSMEMBRANE PROTEIN"/>
    <property type="match status" value="1"/>
</dbReference>
<evidence type="ECO:0000256" key="3">
    <source>
        <dbReference type="ARBA" id="ARBA00022448"/>
    </source>
</evidence>
<keyword evidence="5 8" id="KW-0812">Transmembrane</keyword>
<dbReference type="InterPro" id="IPR002549">
    <property type="entry name" value="AI-2E-like"/>
</dbReference>
<evidence type="ECO:0000256" key="2">
    <source>
        <dbReference type="ARBA" id="ARBA00009773"/>
    </source>
</evidence>
<keyword evidence="3" id="KW-0813">Transport</keyword>
<evidence type="ECO:0000256" key="6">
    <source>
        <dbReference type="ARBA" id="ARBA00022989"/>
    </source>
</evidence>
<feature type="transmembrane region" description="Helical" evidence="8">
    <location>
        <begin position="35"/>
        <end position="57"/>
    </location>
</feature>
<name>A0A940PAG3_9ENTE</name>
<keyword evidence="6 8" id="KW-1133">Transmembrane helix</keyword>
<keyword evidence="10" id="KW-1185">Reference proteome</keyword>
<dbReference type="Proteomes" id="UP000674938">
    <property type="component" value="Unassembled WGS sequence"/>
</dbReference>
<keyword evidence="7 8" id="KW-0472">Membrane</keyword>
<feature type="transmembrane region" description="Helical" evidence="8">
    <location>
        <begin position="236"/>
        <end position="258"/>
    </location>
</feature>
<dbReference type="AlphaFoldDB" id="A0A940PAG3"/>
<evidence type="ECO:0000313" key="10">
    <source>
        <dbReference type="Proteomes" id="UP000674938"/>
    </source>
</evidence>
<feature type="transmembrane region" description="Helical" evidence="8">
    <location>
        <begin position="150"/>
        <end position="173"/>
    </location>
</feature>
<dbReference type="GO" id="GO:0055085">
    <property type="term" value="P:transmembrane transport"/>
    <property type="evidence" value="ECO:0007669"/>
    <property type="project" value="TreeGrafter"/>
</dbReference>
<protein>
    <submittedName>
        <fullName evidence="9">AI-2E family transporter</fullName>
    </submittedName>
</protein>
<dbReference type="PANTHER" id="PTHR21716:SF53">
    <property type="entry name" value="PERMEASE PERM-RELATED"/>
    <property type="match status" value="1"/>
</dbReference>
<organism evidence="9 10">
    <name type="scientific">Vagococcus allomyrinae</name>
    <dbReference type="NCBI Taxonomy" id="2794353"/>
    <lineage>
        <taxon>Bacteria</taxon>
        <taxon>Bacillati</taxon>
        <taxon>Bacillota</taxon>
        <taxon>Bacilli</taxon>
        <taxon>Lactobacillales</taxon>
        <taxon>Enterococcaceae</taxon>
        <taxon>Vagococcus</taxon>
    </lineage>
</organism>
<comment type="similarity">
    <text evidence="2">Belongs to the autoinducer-2 exporter (AI-2E) (TC 2.A.86) family.</text>
</comment>
<reference evidence="9" key="1">
    <citation type="submission" date="2020-12" db="EMBL/GenBank/DDBJ databases">
        <title>Vagococcus allomyrinae sp. nov. and Enterococcus lavae sp. nov., isolated from the larvae of Allomyrina dichotoma.</title>
        <authorList>
            <person name="Lee S.D."/>
        </authorList>
    </citation>
    <scope>NUCLEOTIDE SEQUENCE</scope>
    <source>
        <strain evidence="9">BWB3-3</strain>
    </source>
</reference>
<dbReference type="EMBL" id="JAEEGA010000024">
    <property type="protein sequence ID" value="MBP1044272.1"/>
    <property type="molecule type" value="Genomic_DNA"/>
</dbReference>
<evidence type="ECO:0000313" key="9">
    <source>
        <dbReference type="EMBL" id="MBP1044272.1"/>
    </source>
</evidence>
<accession>A0A940PAG3</accession>
<comment type="caution">
    <text evidence="9">The sequence shown here is derived from an EMBL/GenBank/DDBJ whole genome shotgun (WGS) entry which is preliminary data.</text>
</comment>
<feature type="transmembrane region" description="Helical" evidence="8">
    <location>
        <begin position="209"/>
        <end position="230"/>
    </location>
</feature>
<dbReference type="Pfam" id="PF01594">
    <property type="entry name" value="AI-2E_transport"/>
    <property type="match status" value="1"/>
</dbReference>
<dbReference type="GO" id="GO:0005886">
    <property type="term" value="C:plasma membrane"/>
    <property type="evidence" value="ECO:0007669"/>
    <property type="project" value="UniProtKB-SubCell"/>
</dbReference>
<evidence type="ECO:0000256" key="4">
    <source>
        <dbReference type="ARBA" id="ARBA00022475"/>
    </source>
</evidence>